<gene>
    <name evidence="2" type="ORF">LMG22037_01961</name>
</gene>
<dbReference type="AlphaFoldDB" id="A0A6J5AJ05"/>
<evidence type="ECO:0000256" key="1">
    <source>
        <dbReference type="SAM" id="MobiDB-lite"/>
    </source>
</evidence>
<sequence length="200" mass="22100">MNWPRRRTPRRGFSSWPTADPMSATPSPETTRRRVSALQLTLARRERLERRLQAGLIAAREAHAGALAARDAQLARTEAEREQLRGFHARIARMMTGGNTFQLADLNATMRYADVVAVRVQQTEAELAALETVLRGKADELAAATRALALNRSRLDLCSERIAGLRVSLERHTADAADEEAEEAALARLHCCTRVHGATP</sequence>
<evidence type="ECO:0008006" key="4">
    <source>
        <dbReference type="Google" id="ProtNLM"/>
    </source>
</evidence>
<organism evidence="2 3">
    <name type="scientific">Paraburkholderia phenoliruptrix</name>
    <dbReference type="NCBI Taxonomy" id="252970"/>
    <lineage>
        <taxon>Bacteria</taxon>
        <taxon>Pseudomonadati</taxon>
        <taxon>Pseudomonadota</taxon>
        <taxon>Betaproteobacteria</taxon>
        <taxon>Burkholderiales</taxon>
        <taxon>Burkholderiaceae</taxon>
        <taxon>Paraburkholderia</taxon>
    </lineage>
</organism>
<protein>
    <recommendedName>
        <fullName evidence="4">Type III secretion protein HrpB7</fullName>
    </recommendedName>
</protein>
<accession>A0A6J5AJ05</accession>
<proteinExistence type="predicted"/>
<feature type="compositionally biased region" description="Basic residues" evidence="1">
    <location>
        <begin position="1"/>
        <end position="10"/>
    </location>
</feature>
<dbReference type="EMBL" id="CADIKB010000006">
    <property type="protein sequence ID" value="CAB3670965.1"/>
    <property type="molecule type" value="Genomic_DNA"/>
</dbReference>
<dbReference type="InterPro" id="IPR013392">
    <property type="entry name" value="T3SS_HrpB7"/>
</dbReference>
<dbReference type="Proteomes" id="UP000494249">
    <property type="component" value="Unassembled WGS sequence"/>
</dbReference>
<reference evidence="2 3" key="1">
    <citation type="submission" date="2020-04" db="EMBL/GenBank/DDBJ databases">
        <authorList>
            <person name="De Canck E."/>
        </authorList>
    </citation>
    <scope>NUCLEOTIDE SEQUENCE [LARGE SCALE GENOMIC DNA]</scope>
    <source>
        <strain evidence="2 3">LMG 22037</strain>
    </source>
</reference>
<name>A0A6J5AJ05_9BURK</name>
<feature type="region of interest" description="Disordered" evidence="1">
    <location>
        <begin position="1"/>
        <end position="33"/>
    </location>
</feature>
<dbReference type="Pfam" id="PF09486">
    <property type="entry name" value="HrpB7"/>
    <property type="match status" value="1"/>
</dbReference>
<evidence type="ECO:0000313" key="2">
    <source>
        <dbReference type="EMBL" id="CAB3670965.1"/>
    </source>
</evidence>
<evidence type="ECO:0000313" key="3">
    <source>
        <dbReference type="Proteomes" id="UP000494249"/>
    </source>
</evidence>